<feature type="domain" description="PhoU" evidence="8">
    <location>
        <begin position="122"/>
        <end position="206"/>
    </location>
</feature>
<dbReference type="GO" id="GO:0030643">
    <property type="term" value="P:intracellular phosphate ion homeostasis"/>
    <property type="evidence" value="ECO:0007669"/>
    <property type="project" value="InterPro"/>
</dbReference>
<accession>A0A9D2PDM6</accession>
<evidence type="ECO:0000256" key="1">
    <source>
        <dbReference type="ARBA" id="ARBA00004496"/>
    </source>
</evidence>
<evidence type="ECO:0000313" key="10">
    <source>
        <dbReference type="Proteomes" id="UP000823883"/>
    </source>
</evidence>
<dbReference type="Proteomes" id="UP000823883">
    <property type="component" value="Unassembled WGS sequence"/>
</dbReference>
<reference evidence="9" key="2">
    <citation type="submission" date="2021-04" db="EMBL/GenBank/DDBJ databases">
        <authorList>
            <person name="Gilroy R."/>
        </authorList>
    </citation>
    <scope>NUCLEOTIDE SEQUENCE</scope>
    <source>
        <strain evidence="9">CHK183-5548</strain>
    </source>
</reference>
<name>A0A9D2PDM6_9FIRM</name>
<dbReference type="GO" id="GO:0005737">
    <property type="term" value="C:cytoplasm"/>
    <property type="evidence" value="ECO:0007669"/>
    <property type="project" value="UniProtKB-SubCell"/>
</dbReference>
<evidence type="ECO:0000259" key="8">
    <source>
        <dbReference type="Pfam" id="PF01895"/>
    </source>
</evidence>
<evidence type="ECO:0000256" key="5">
    <source>
        <dbReference type="ARBA" id="ARBA00022490"/>
    </source>
</evidence>
<evidence type="ECO:0000256" key="2">
    <source>
        <dbReference type="ARBA" id="ARBA00008107"/>
    </source>
</evidence>
<protein>
    <recommendedName>
        <fullName evidence="7">Phosphate-specific transport system accessory protein PhoU</fullName>
    </recommendedName>
</protein>
<proteinExistence type="inferred from homology"/>
<keyword evidence="6 7" id="KW-0592">Phosphate transport</keyword>
<comment type="function">
    <text evidence="7">Plays a role in the regulation of phosphate uptake.</text>
</comment>
<dbReference type="NCBIfam" id="TIGR02135">
    <property type="entry name" value="phoU_full"/>
    <property type="match status" value="1"/>
</dbReference>
<dbReference type="PANTHER" id="PTHR42930:SF3">
    <property type="entry name" value="PHOSPHATE-SPECIFIC TRANSPORT SYSTEM ACCESSORY PROTEIN PHOU"/>
    <property type="match status" value="1"/>
</dbReference>
<dbReference type="FunFam" id="1.20.58.220:FF:000004">
    <property type="entry name" value="Phosphate-specific transport system accessory protein PhoU"/>
    <property type="match status" value="1"/>
</dbReference>
<reference evidence="9" key="1">
    <citation type="journal article" date="2021" name="PeerJ">
        <title>Extensive microbial diversity within the chicken gut microbiome revealed by metagenomics and culture.</title>
        <authorList>
            <person name="Gilroy R."/>
            <person name="Ravi A."/>
            <person name="Getino M."/>
            <person name="Pursley I."/>
            <person name="Horton D.L."/>
            <person name="Alikhan N.F."/>
            <person name="Baker D."/>
            <person name="Gharbi K."/>
            <person name="Hall N."/>
            <person name="Watson M."/>
            <person name="Adriaenssens E.M."/>
            <person name="Foster-Nyarko E."/>
            <person name="Jarju S."/>
            <person name="Secka A."/>
            <person name="Antonio M."/>
            <person name="Oren A."/>
            <person name="Chaudhuri R.R."/>
            <person name="La Ragione R."/>
            <person name="Hildebrand F."/>
            <person name="Pallen M.J."/>
        </authorList>
    </citation>
    <scope>NUCLEOTIDE SEQUENCE</scope>
    <source>
        <strain evidence="9">CHK183-5548</strain>
    </source>
</reference>
<dbReference type="Gene3D" id="1.20.58.220">
    <property type="entry name" value="Phosphate transport system protein phou homolog 2, domain 2"/>
    <property type="match status" value="1"/>
</dbReference>
<comment type="subunit">
    <text evidence="3 7">Homodimer.</text>
</comment>
<organism evidence="9 10">
    <name type="scientific">Candidatus Lachnoclostridium pullistercoris</name>
    <dbReference type="NCBI Taxonomy" id="2838632"/>
    <lineage>
        <taxon>Bacteria</taxon>
        <taxon>Bacillati</taxon>
        <taxon>Bacillota</taxon>
        <taxon>Clostridia</taxon>
        <taxon>Lachnospirales</taxon>
        <taxon>Lachnospiraceae</taxon>
    </lineage>
</organism>
<evidence type="ECO:0000256" key="7">
    <source>
        <dbReference type="PIRNR" id="PIRNR003107"/>
    </source>
</evidence>
<dbReference type="Pfam" id="PF01895">
    <property type="entry name" value="PhoU"/>
    <property type="match status" value="2"/>
</dbReference>
<dbReference type="AlphaFoldDB" id="A0A9D2PDM6"/>
<dbReference type="EMBL" id="DWWL01000061">
    <property type="protein sequence ID" value="HJC48289.1"/>
    <property type="molecule type" value="Genomic_DNA"/>
</dbReference>
<gene>
    <name evidence="9" type="primary">phoU</name>
    <name evidence="9" type="ORF">IAA04_09585</name>
</gene>
<keyword evidence="4 7" id="KW-0813">Transport</keyword>
<dbReference type="InterPro" id="IPR026022">
    <property type="entry name" value="PhoU_dom"/>
</dbReference>
<dbReference type="SUPFAM" id="SSF109755">
    <property type="entry name" value="PhoU-like"/>
    <property type="match status" value="1"/>
</dbReference>
<evidence type="ECO:0000256" key="4">
    <source>
        <dbReference type="ARBA" id="ARBA00022448"/>
    </source>
</evidence>
<dbReference type="GO" id="GO:0006817">
    <property type="term" value="P:phosphate ion transport"/>
    <property type="evidence" value="ECO:0007669"/>
    <property type="project" value="UniProtKB-KW"/>
</dbReference>
<feature type="domain" description="PhoU" evidence="8">
    <location>
        <begin position="19"/>
        <end position="105"/>
    </location>
</feature>
<evidence type="ECO:0000313" key="9">
    <source>
        <dbReference type="EMBL" id="HJC48289.1"/>
    </source>
</evidence>
<dbReference type="PIRSF" id="PIRSF003107">
    <property type="entry name" value="PhoU"/>
    <property type="match status" value="1"/>
</dbReference>
<evidence type="ECO:0000256" key="6">
    <source>
        <dbReference type="ARBA" id="ARBA00022592"/>
    </source>
</evidence>
<dbReference type="InterPro" id="IPR038078">
    <property type="entry name" value="PhoU-like_sf"/>
</dbReference>
<dbReference type="PANTHER" id="PTHR42930">
    <property type="entry name" value="PHOSPHATE-SPECIFIC TRANSPORT SYSTEM ACCESSORY PROTEIN PHOU"/>
    <property type="match status" value="1"/>
</dbReference>
<comment type="caution">
    <text evidence="9">The sequence shown here is derived from an EMBL/GenBank/DDBJ whole genome shotgun (WGS) entry which is preliminary data.</text>
</comment>
<sequence length="220" mass="25219">MGSRMVFEQELQALNECLIQMGETVEQSIETTFQAFQDNDRATLEKVIRSDNRVDEMERDIESKCFSLMLRQQPVAKDLRHISMALKVVTDLERIGDHAVDIAELALRLDQKDAQSMIQFLPEMVANVKAMLQGSISAFVRKDLEQARSMEERDDIIDGLFNRVKQEAVKLLKEEAAEPDKVVDLLMVAKYLERIGDHAVNVCEWTEFFDTGLVKNVRIL</sequence>
<evidence type="ECO:0000256" key="3">
    <source>
        <dbReference type="ARBA" id="ARBA00011738"/>
    </source>
</evidence>
<comment type="similarity">
    <text evidence="2 7">Belongs to the PhoU family.</text>
</comment>
<dbReference type="GO" id="GO:0045936">
    <property type="term" value="P:negative regulation of phosphate metabolic process"/>
    <property type="evidence" value="ECO:0007669"/>
    <property type="project" value="InterPro"/>
</dbReference>
<dbReference type="InterPro" id="IPR028366">
    <property type="entry name" value="PhoU"/>
</dbReference>
<keyword evidence="5 7" id="KW-0963">Cytoplasm</keyword>
<comment type="subcellular location">
    <subcellularLocation>
        <location evidence="1 7">Cytoplasm</location>
    </subcellularLocation>
</comment>